<dbReference type="InterPro" id="IPR000243">
    <property type="entry name" value="Pept_T1A_subB"/>
</dbReference>
<reference evidence="13" key="1">
    <citation type="submission" date="2016-11" db="UniProtKB">
        <authorList>
            <consortium name="WormBaseParasite"/>
        </authorList>
    </citation>
    <scope>IDENTIFICATION</scope>
</reference>
<comment type="subunit">
    <text evidence="10">The 26S proteasome consists of a 20S proteasome core and two 19S regulatory subunits. The 20S proteasome core is composed of 28 subunits that are arranged in four stacked rings, resulting in a barrel-shaped structure. The two end rings are each formed by seven alpha subunits, and the two central rings are each formed by seven beta subunits. The catalytic chamber with the active sites is on the inside of the barrel.</text>
</comment>
<proteinExistence type="predicted"/>
<dbReference type="PRINTS" id="PR00141">
    <property type="entry name" value="PROTEASOME"/>
</dbReference>
<dbReference type="InterPro" id="IPR001353">
    <property type="entry name" value="Proteasome_sua/b"/>
</dbReference>
<dbReference type="SUPFAM" id="SSF56235">
    <property type="entry name" value="N-terminal nucleophile aminohydrolases (Ntn hydrolases)"/>
    <property type="match status" value="1"/>
</dbReference>
<dbReference type="PANTHER" id="PTHR32194">
    <property type="entry name" value="METALLOPROTEASE TLDD"/>
    <property type="match status" value="1"/>
</dbReference>
<evidence type="ECO:0000256" key="3">
    <source>
        <dbReference type="ARBA" id="ARBA00012039"/>
    </source>
</evidence>
<accession>A0A1I8BRJ8</accession>
<dbReference type="WBParaSite" id="MhA1_Contig438.frz3.gene23">
    <property type="protein sequence ID" value="MhA1_Contig438.frz3.gene23"/>
    <property type="gene ID" value="MhA1_Contig438.frz3.gene23"/>
</dbReference>
<evidence type="ECO:0000256" key="11">
    <source>
        <dbReference type="PIRSR" id="PIRSR600243-1"/>
    </source>
</evidence>
<evidence type="ECO:0000313" key="12">
    <source>
        <dbReference type="Proteomes" id="UP000095281"/>
    </source>
</evidence>
<dbReference type="GO" id="GO:0005737">
    <property type="term" value="C:cytoplasm"/>
    <property type="evidence" value="ECO:0007669"/>
    <property type="project" value="TreeGrafter"/>
</dbReference>
<dbReference type="Pfam" id="PF00227">
    <property type="entry name" value="Proteasome"/>
    <property type="match status" value="1"/>
</dbReference>
<dbReference type="Proteomes" id="UP000095281">
    <property type="component" value="Unplaced"/>
</dbReference>
<keyword evidence="8" id="KW-0647">Proteasome</keyword>
<evidence type="ECO:0000256" key="8">
    <source>
        <dbReference type="ARBA" id="ARBA00022942"/>
    </source>
</evidence>
<feature type="active site" description="Nucleophile" evidence="11">
    <location>
        <position position="53"/>
    </location>
</feature>
<dbReference type="InterPro" id="IPR029055">
    <property type="entry name" value="Ntn_hydrolases_N"/>
</dbReference>
<sequence>MYPTAKLSKELLNTPLCGSTFDYSAVERNLAFNELAIKNGDKECKENILSTGTTIVASVYKDGVIVGADSRSTMGNIVANKNSLKLHRITDSIYAAGAGGAADLEKVTRMMEGELELFELNNEGKKARVMMAGRRLRQYLFQYQGHVKAYLLVCGVDATGAHLFEVSATGGGYLKPFSADGSGSLCAMAELESGFKPDMTEDECRKLVIKSLEAGMHGDDSSGNTYYIATFTKNGKKMEGPFTPTFCKRYELEGKYIFEPGTTTILKTKELQKEVDVCGTFVTPMET</sequence>
<evidence type="ECO:0000256" key="4">
    <source>
        <dbReference type="ARBA" id="ARBA00022490"/>
    </source>
</evidence>
<evidence type="ECO:0000256" key="1">
    <source>
        <dbReference type="ARBA" id="ARBA00001198"/>
    </source>
</evidence>
<dbReference type="EC" id="3.4.25.1" evidence="3"/>
<dbReference type="InterPro" id="IPR023333">
    <property type="entry name" value="Proteasome_suB-type"/>
</dbReference>
<dbReference type="GO" id="GO:0004298">
    <property type="term" value="F:threonine-type endopeptidase activity"/>
    <property type="evidence" value="ECO:0007669"/>
    <property type="project" value="UniProtKB-KW"/>
</dbReference>
<evidence type="ECO:0000256" key="7">
    <source>
        <dbReference type="ARBA" id="ARBA00022801"/>
    </source>
</evidence>
<keyword evidence="7" id="KW-0378">Hydrolase</keyword>
<keyword evidence="5" id="KW-0645">Protease</keyword>
<comment type="subcellular location">
    <subcellularLocation>
        <location evidence="2">Nucleus</location>
    </subcellularLocation>
</comment>
<dbReference type="PROSITE" id="PS51476">
    <property type="entry name" value="PROTEASOME_BETA_2"/>
    <property type="match status" value="1"/>
</dbReference>
<dbReference type="GO" id="GO:0005839">
    <property type="term" value="C:proteasome core complex"/>
    <property type="evidence" value="ECO:0007669"/>
    <property type="project" value="InterPro"/>
</dbReference>
<evidence type="ECO:0000256" key="9">
    <source>
        <dbReference type="ARBA" id="ARBA00023242"/>
    </source>
</evidence>
<keyword evidence="12" id="KW-1185">Reference proteome</keyword>
<dbReference type="Gene3D" id="3.60.20.10">
    <property type="entry name" value="Glutamine Phosphoribosylpyrophosphate, subunit 1, domain 1"/>
    <property type="match status" value="1"/>
</dbReference>
<organism evidence="12 13">
    <name type="scientific">Meloidogyne hapla</name>
    <name type="common">Root-knot nematode worm</name>
    <dbReference type="NCBI Taxonomy" id="6305"/>
    <lineage>
        <taxon>Eukaryota</taxon>
        <taxon>Metazoa</taxon>
        <taxon>Ecdysozoa</taxon>
        <taxon>Nematoda</taxon>
        <taxon>Chromadorea</taxon>
        <taxon>Rhabditida</taxon>
        <taxon>Tylenchina</taxon>
        <taxon>Tylenchomorpha</taxon>
        <taxon>Tylenchoidea</taxon>
        <taxon>Meloidogynidae</taxon>
        <taxon>Meloidogyninae</taxon>
        <taxon>Meloidogyne</taxon>
    </lineage>
</organism>
<comment type="catalytic activity">
    <reaction evidence="1">
        <text>Cleavage of peptide bonds with very broad specificity.</text>
        <dbReference type="EC" id="3.4.25.1"/>
    </reaction>
</comment>
<dbReference type="GO" id="GO:0051603">
    <property type="term" value="P:proteolysis involved in protein catabolic process"/>
    <property type="evidence" value="ECO:0007669"/>
    <property type="project" value="InterPro"/>
</dbReference>
<evidence type="ECO:0000313" key="13">
    <source>
        <dbReference type="WBParaSite" id="MhA1_Contig438.frz3.gene23"/>
    </source>
</evidence>
<evidence type="ECO:0000256" key="6">
    <source>
        <dbReference type="ARBA" id="ARBA00022698"/>
    </source>
</evidence>
<keyword evidence="4" id="KW-0963">Cytoplasm</keyword>
<dbReference type="OMA" id="IRPYNIS"/>
<evidence type="ECO:0000256" key="2">
    <source>
        <dbReference type="ARBA" id="ARBA00004123"/>
    </source>
</evidence>
<keyword evidence="9" id="KW-0539">Nucleus</keyword>
<protein>
    <recommendedName>
        <fullName evidence="3">proteasome endopeptidase complex</fullName>
        <ecNumber evidence="3">3.4.25.1</ecNumber>
    </recommendedName>
</protein>
<dbReference type="GO" id="GO:0005634">
    <property type="term" value="C:nucleus"/>
    <property type="evidence" value="ECO:0007669"/>
    <property type="project" value="UniProtKB-SubCell"/>
</dbReference>
<dbReference type="AlphaFoldDB" id="A0A1I8BRJ8"/>
<dbReference type="PANTHER" id="PTHR32194:SF4">
    <property type="entry name" value="PROTEASOME SUBUNIT BETA TYPE-7"/>
    <property type="match status" value="1"/>
</dbReference>
<keyword evidence="6" id="KW-0888">Threonine protease</keyword>
<evidence type="ECO:0000256" key="10">
    <source>
        <dbReference type="ARBA" id="ARBA00026071"/>
    </source>
</evidence>
<name>A0A1I8BRJ8_MELHA</name>
<evidence type="ECO:0000256" key="5">
    <source>
        <dbReference type="ARBA" id="ARBA00022670"/>
    </source>
</evidence>